<reference evidence="2" key="1">
    <citation type="submission" date="2022-07" db="EMBL/GenBank/DDBJ databases">
        <title>The genome of Lyophyllum shimeji provides insight into the initial evolution of ectomycorrhizal fungal genome.</title>
        <authorList>
            <person name="Kobayashi Y."/>
            <person name="Shibata T."/>
            <person name="Hirakawa H."/>
            <person name="Shigenobu S."/>
            <person name="Nishiyama T."/>
            <person name="Yamada A."/>
            <person name="Hasebe M."/>
            <person name="Kawaguchi M."/>
        </authorList>
    </citation>
    <scope>NUCLEOTIDE SEQUENCE</scope>
    <source>
        <strain evidence="2">AT787</strain>
    </source>
</reference>
<evidence type="ECO:0000313" key="2">
    <source>
        <dbReference type="EMBL" id="GLB43249.1"/>
    </source>
</evidence>
<evidence type="ECO:0000256" key="1">
    <source>
        <dbReference type="SAM" id="MobiDB-lite"/>
    </source>
</evidence>
<dbReference type="EMBL" id="BRPK01000013">
    <property type="protein sequence ID" value="GLB43249.1"/>
    <property type="molecule type" value="Genomic_DNA"/>
</dbReference>
<comment type="caution">
    <text evidence="2">The sequence shown here is derived from an EMBL/GenBank/DDBJ whole genome shotgun (WGS) entry which is preliminary data.</text>
</comment>
<dbReference type="Proteomes" id="UP001063166">
    <property type="component" value="Unassembled WGS sequence"/>
</dbReference>
<feature type="region of interest" description="Disordered" evidence="1">
    <location>
        <begin position="23"/>
        <end position="42"/>
    </location>
</feature>
<evidence type="ECO:0000313" key="3">
    <source>
        <dbReference type="Proteomes" id="UP001063166"/>
    </source>
</evidence>
<protein>
    <submittedName>
        <fullName evidence="2">Uncharacterized protein</fullName>
    </submittedName>
</protein>
<dbReference type="AlphaFoldDB" id="A0A9P3PX80"/>
<keyword evidence="3" id="KW-1185">Reference proteome</keyword>
<name>A0A9P3PX80_LYOSH</name>
<accession>A0A9P3PX80</accession>
<proteinExistence type="predicted"/>
<gene>
    <name evidence="2" type="ORF">LshimejAT787_1301500</name>
</gene>
<feature type="compositionally biased region" description="Polar residues" evidence="1">
    <location>
        <begin position="23"/>
        <end position="34"/>
    </location>
</feature>
<organism evidence="2 3">
    <name type="scientific">Lyophyllum shimeji</name>
    <name type="common">Hon-shimeji</name>
    <name type="synonym">Tricholoma shimeji</name>
    <dbReference type="NCBI Taxonomy" id="47721"/>
    <lineage>
        <taxon>Eukaryota</taxon>
        <taxon>Fungi</taxon>
        <taxon>Dikarya</taxon>
        <taxon>Basidiomycota</taxon>
        <taxon>Agaricomycotina</taxon>
        <taxon>Agaricomycetes</taxon>
        <taxon>Agaricomycetidae</taxon>
        <taxon>Agaricales</taxon>
        <taxon>Tricholomatineae</taxon>
        <taxon>Lyophyllaceae</taxon>
        <taxon>Lyophyllum</taxon>
    </lineage>
</organism>
<sequence length="84" mass="9379">MLPIHIAVHHAADGLLLYFSGSNNGQSRDSSKTPSRPPRALFSLPQSLTVPSCITPSNAQRSFRRRNVIAGRNQMYRFEPKESL</sequence>